<dbReference type="InterPro" id="IPR018097">
    <property type="entry name" value="EGF_Ca-bd_CS"/>
</dbReference>
<evidence type="ECO:0000313" key="11">
    <source>
        <dbReference type="EMBL" id="KAF9688842.1"/>
    </source>
</evidence>
<keyword evidence="5" id="KW-0732">Signal</keyword>
<evidence type="ECO:0000256" key="1">
    <source>
        <dbReference type="ARBA" id="ARBA00004479"/>
    </source>
</evidence>
<evidence type="ECO:0000256" key="3">
    <source>
        <dbReference type="ARBA" id="ARBA00022536"/>
    </source>
</evidence>
<accession>A0A835N9G0</accession>
<keyword evidence="8" id="KW-0325">Glycoprotein</keyword>
<gene>
    <name evidence="11" type="ORF">SADUNF_Sadunf01G0030000</name>
</gene>
<comment type="subcellular location">
    <subcellularLocation>
        <location evidence="1">Membrane</location>
        <topology evidence="1">Single-pass type I membrane protein</topology>
    </subcellularLocation>
</comment>
<name>A0A835N9G0_9ROSI</name>
<protein>
    <recommendedName>
        <fullName evidence="13">EGF-like calcium-binding domain-containing protein</fullName>
    </recommendedName>
</protein>
<evidence type="ECO:0000256" key="5">
    <source>
        <dbReference type="ARBA" id="ARBA00022729"/>
    </source>
</evidence>
<dbReference type="OrthoDB" id="850654at2759"/>
<evidence type="ECO:0000256" key="6">
    <source>
        <dbReference type="ARBA" id="ARBA00022737"/>
    </source>
</evidence>
<keyword evidence="2" id="KW-0418">Kinase</keyword>
<dbReference type="AlphaFoldDB" id="A0A835N9G0"/>
<evidence type="ECO:0000259" key="10">
    <source>
        <dbReference type="Pfam" id="PF08488"/>
    </source>
</evidence>
<dbReference type="GO" id="GO:0005509">
    <property type="term" value="F:calcium ion binding"/>
    <property type="evidence" value="ECO:0007669"/>
    <property type="project" value="InterPro"/>
</dbReference>
<dbReference type="Proteomes" id="UP000657918">
    <property type="component" value="Unassembled WGS sequence"/>
</dbReference>
<comment type="caution">
    <text evidence="11">The sequence shown here is derived from an EMBL/GenBank/DDBJ whole genome shotgun (WGS) entry which is preliminary data.</text>
</comment>
<evidence type="ECO:0000259" key="9">
    <source>
        <dbReference type="Pfam" id="PF07645"/>
    </source>
</evidence>
<sequence length="287" mass="31952">MKVADNTRENKQTFGALQPTLPTRATATVKAPIISSKCAGRENGVPLNLSGTPFVFSFRNVFVAAGCNTQALMSGVEQDLVGCVSPCSDVESKNFCRASPPSFLQVFNPKLEATGDNQDREGCKLAFLANETWFQSNISDPLTVRYRDYVPAELVWMMDYNIYDQFVICYRGYSNESLASECVCRGGYEGIPYRELGCKDVDECKESKHNCRGLLKCVNRPGSFNCEINALYIALIGKSLISSPSPSFTFFLSLFLFFSLLRWKNKGVWHPVNLQGIHKTHKIPSTS</sequence>
<dbReference type="PROSITE" id="PS01187">
    <property type="entry name" value="EGF_CA"/>
    <property type="match status" value="1"/>
</dbReference>
<reference evidence="11 12" key="1">
    <citation type="submission" date="2020-10" db="EMBL/GenBank/DDBJ databases">
        <title>Plant Genome Project.</title>
        <authorList>
            <person name="Zhang R.-G."/>
        </authorList>
    </citation>
    <scope>NUCLEOTIDE SEQUENCE [LARGE SCALE GENOMIC DNA]</scope>
    <source>
        <strain evidence="11">FAFU-HL-1</strain>
        <tissue evidence="11">Leaf</tissue>
    </source>
</reference>
<dbReference type="InterPro" id="IPR049883">
    <property type="entry name" value="NOTCH1_EGF-like"/>
</dbReference>
<feature type="domain" description="Wall-associated receptor kinase" evidence="10">
    <location>
        <begin position="96"/>
        <end position="159"/>
    </location>
</feature>
<proteinExistence type="predicted"/>
<dbReference type="CDD" id="cd00054">
    <property type="entry name" value="EGF_CA"/>
    <property type="match status" value="1"/>
</dbReference>
<dbReference type="GO" id="GO:0016020">
    <property type="term" value="C:membrane"/>
    <property type="evidence" value="ECO:0007669"/>
    <property type="project" value="UniProtKB-SubCell"/>
</dbReference>
<evidence type="ECO:0000256" key="8">
    <source>
        <dbReference type="ARBA" id="ARBA00023180"/>
    </source>
</evidence>
<keyword evidence="12" id="KW-1185">Reference proteome</keyword>
<dbReference type="Pfam" id="PF07645">
    <property type="entry name" value="EGF_CA"/>
    <property type="match status" value="1"/>
</dbReference>
<keyword evidence="3" id="KW-0245">EGF-like domain</keyword>
<keyword evidence="4" id="KW-0808">Transferase</keyword>
<keyword evidence="7" id="KW-1015">Disulfide bond</keyword>
<evidence type="ECO:0000256" key="4">
    <source>
        <dbReference type="ARBA" id="ARBA00022679"/>
    </source>
</evidence>
<dbReference type="Gene3D" id="2.10.25.10">
    <property type="entry name" value="Laminin"/>
    <property type="match status" value="1"/>
</dbReference>
<keyword evidence="2" id="KW-0723">Serine/threonine-protein kinase</keyword>
<evidence type="ECO:0000256" key="7">
    <source>
        <dbReference type="ARBA" id="ARBA00023157"/>
    </source>
</evidence>
<evidence type="ECO:0000313" key="12">
    <source>
        <dbReference type="Proteomes" id="UP000657918"/>
    </source>
</evidence>
<dbReference type="GO" id="GO:0004674">
    <property type="term" value="F:protein serine/threonine kinase activity"/>
    <property type="evidence" value="ECO:0007669"/>
    <property type="project" value="UniProtKB-KW"/>
</dbReference>
<dbReference type="InterPro" id="IPR013695">
    <property type="entry name" value="WAK"/>
</dbReference>
<keyword evidence="6" id="KW-0677">Repeat</keyword>
<feature type="domain" description="NOTCH1 EGF-like calcium-binding" evidence="9">
    <location>
        <begin position="200"/>
        <end position="227"/>
    </location>
</feature>
<dbReference type="PANTHER" id="PTHR33491">
    <property type="entry name" value="OSJNBA0016N04.9 PROTEIN"/>
    <property type="match status" value="1"/>
</dbReference>
<dbReference type="EMBL" id="JADGMS010000001">
    <property type="protein sequence ID" value="KAF9688842.1"/>
    <property type="molecule type" value="Genomic_DNA"/>
</dbReference>
<dbReference type="FunFam" id="2.10.25.10:FF:000038">
    <property type="entry name" value="Fibrillin 2"/>
    <property type="match status" value="1"/>
</dbReference>
<evidence type="ECO:0008006" key="13">
    <source>
        <dbReference type="Google" id="ProtNLM"/>
    </source>
</evidence>
<dbReference type="Pfam" id="PF08488">
    <property type="entry name" value="WAK"/>
    <property type="match status" value="1"/>
</dbReference>
<evidence type="ECO:0000256" key="2">
    <source>
        <dbReference type="ARBA" id="ARBA00022527"/>
    </source>
</evidence>
<organism evidence="11 12">
    <name type="scientific">Salix dunnii</name>
    <dbReference type="NCBI Taxonomy" id="1413687"/>
    <lineage>
        <taxon>Eukaryota</taxon>
        <taxon>Viridiplantae</taxon>
        <taxon>Streptophyta</taxon>
        <taxon>Embryophyta</taxon>
        <taxon>Tracheophyta</taxon>
        <taxon>Spermatophyta</taxon>
        <taxon>Magnoliopsida</taxon>
        <taxon>eudicotyledons</taxon>
        <taxon>Gunneridae</taxon>
        <taxon>Pentapetalae</taxon>
        <taxon>rosids</taxon>
        <taxon>fabids</taxon>
        <taxon>Malpighiales</taxon>
        <taxon>Salicaceae</taxon>
        <taxon>Saliceae</taxon>
        <taxon>Salix</taxon>
    </lineage>
</organism>